<reference evidence="3" key="1">
    <citation type="submission" date="2018-03" db="EMBL/GenBank/DDBJ databases">
        <title>Lachnoclostridium SNUG30370 gen.nov., sp.nov., isolated from human faeces.</title>
        <authorList>
            <person name="Seo B."/>
            <person name="Jeon K."/>
            <person name="Ko G."/>
        </authorList>
    </citation>
    <scope>NUCLEOTIDE SEQUENCE [LARGE SCALE GENOMIC DNA]</scope>
    <source>
        <strain evidence="3">SNUG30370</strain>
    </source>
</reference>
<name>A0A2T3G2L0_9FIRM</name>
<organism evidence="2 3">
    <name type="scientific">Faecalibacillus faecis</name>
    <dbReference type="NCBI Taxonomy" id="1982628"/>
    <lineage>
        <taxon>Bacteria</taxon>
        <taxon>Bacillati</taxon>
        <taxon>Bacillota</taxon>
        <taxon>Erysipelotrichia</taxon>
        <taxon>Erysipelotrichales</taxon>
        <taxon>Coprobacillaceae</taxon>
        <taxon>Faecalibacillus</taxon>
    </lineage>
</organism>
<protein>
    <submittedName>
        <fullName evidence="2">Uncharacterized protein</fullName>
    </submittedName>
</protein>
<keyword evidence="3" id="KW-1185">Reference proteome</keyword>
<accession>A0A2T3G2L0</accession>
<keyword evidence="1" id="KW-1133">Transmembrane helix</keyword>
<keyword evidence="1" id="KW-0812">Transmembrane</keyword>
<evidence type="ECO:0000256" key="1">
    <source>
        <dbReference type="SAM" id="Phobius"/>
    </source>
</evidence>
<dbReference type="Proteomes" id="UP000241201">
    <property type="component" value="Unassembled WGS sequence"/>
</dbReference>
<dbReference type="EMBL" id="PYLP01000002">
    <property type="protein sequence ID" value="PST41776.1"/>
    <property type="molecule type" value="Genomic_DNA"/>
</dbReference>
<dbReference type="AlphaFoldDB" id="A0A2T3G2L0"/>
<evidence type="ECO:0000313" key="3">
    <source>
        <dbReference type="Proteomes" id="UP000241201"/>
    </source>
</evidence>
<sequence length="223" mass="24760">MKKFFEEYGSVAIIVIVIAVLLLIVGSVKGLDEVTGKVNGFGVASIVGNAYAKAINKFDESFDNTLNGADPSKEIAKKLGLNRFGITSIKQTCSDKYSYNRGELVGYNIEYQVRTYSFASYARPALHVISYSNRLYFAEADYDVDSEKSINLNRSGNLFAKNKGDSSFLNSDDSRDFLNKISYTNSCLEIVNRNGVPIYFSNDDTGFSCYALDGEWHILNEGK</sequence>
<evidence type="ECO:0000313" key="2">
    <source>
        <dbReference type="EMBL" id="PST41776.1"/>
    </source>
</evidence>
<comment type="caution">
    <text evidence="2">The sequence shown here is derived from an EMBL/GenBank/DDBJ whole genome shotgun (WGS) entry which is preliminary data.</text>
</comment>
<feature type="transmembrane region" description="Helical" evidence="1">
    <location>
        <begin position="7"/>
        <end position="28"/>
    </location>
</feature>
<keyword evidence="1" id="KW-0472">Membrane</keyword>
<dbReference type="RefSeq" id="WP_106987294.1">
    <property type="nucleotide sequence ID" value="NZ_PYLP01000002.1"/>
</dbReference>
<dbReference type="GeneID" id="77470089"/>
<proteinExistence type="predicted"/>
<gene>
    <name evidence="2" type="ORF">C7U55_03085</name>
</gene>